<evidence type="ECO:0000256" key="1">
    <source>
        <dbReference type="SAM" id="Phobius"/>
    </source>
</evidence>
<protein>
    <submittedName>
        <fullName evidence="3">BofC C-terminal domain-containing protein</fullName>
    </submittedName>
</protein>
<dbReference type="Gene3D" id="3.30.70.1740">
    <property type="entry name" value="Bypass-of-forespore C, C-terminal domain"/>
    <property type="match status" value="1"/>
</dbReference>
<dbReference type="InterPro" id="IPR015050">
    <property type="entry name" value="BofC_C"/>
</dbReference>
<keyword evidence="1" id="KW-0812">Transmembrane</keyword>
<keyword evidence="4" id="KW-1185">Reference proteome</keyword>
<dbReference type="InterPro" id="IPR038117">
    <property type="entry name" value="BofC_C_sf"/>
</dbReference>
<dbReference type="RefSeq" id="WP_175370509.1">
    <property type="nucleotide sequence ID" value="NZ_JABWCS010000194.1"/>
</dbReference>
<feature type="domain" description="Bypass of forespore C C-terminal" evidence="2">
    <location>
        <begin position="164"/>
        <end position="239"/>
    </location>
</feature>
<keyword evidence="1" id="KW-1133">Transmembrane helix</keyword>
<comment type="caution">
    <text evidence="3">The sequence shown here is derived from an EMBL/GenBank/DDBJ whole genome shotgun (WGS) entry which is preliminary data.</text>
</comment>
<proteinExistence type="predicted"/>
<reference evidence="3" key="1">
    <citation type="submission" date="2020-06" db="EMBL/GenBank/DDBJ databases">
        <title>Paenibacillus sp. nov., isolated from soil.</title>
        <authorList>
            <person name="Seo Y.L."/>
        </authorList>
    </citation>
    <scope>NUCLEOTIDE SEQUENCE [LARGE SCALE GENOMIC DNA]</scope>
    <source>
        <strain evidence="3">JW14</strain>
    </source>
</reference>
<evidence type="ECO:0000259" key="2">
    <source>
        <dbReference type="Pfam" id="PF08955"/>
    </source>
</evidence>
<dbReference type="EMBL" id="JABWCS010000194">
    <property type="protein sequence ID" value="NUU59891.1"/>
    <property type="molecule type" value="Genomic_DNA"/>
</dbReference>
<name>A0A850EPC3_9BACL</name>
<dbReference type="AlphaFoldDB" id="A0A850EPC3"/>
<gene>
    <name evidence="3" type="ORF">HPT30_05920</name>
</gene>
<keyword evidence="1" id="KW-0472">Membrane</keyword>
<evidence type="ECO:0000313" key="3">
    <source>
        <dbReference type="EMBL" id="NUU59891.1"/>
    </source>
</evidence>
<dbReference type="Pfam" id="PF08955">
    <property type="entry name" value="BofC_C"/>
    <property type="match status" value="1"/>
</dbReference>
<accession>A0A850EPC3</accession>
<dbReference type="Proteomes" id="UP000564806">
    <property type="component" value="Unassembled WGS sequence"/>
</dbReference>
<feature type="transmembrane region" description="Helical" evidence="1">
    <location>
        <begin position="20"/>
        <end position="38"/>
    </location>
</feature>
<organism evidence="3 4">
    <name type="scientific">Paenibacillus agri</name>
    <dbReference type="NCBI Taxonomy" id="2744309"/>
    <lineage>
        <taxon>Bacteria</taxon>
        <taxon>Bacillati</taxon>
        <taxon>Bacillota</taxon>
        <taxon>Bacilli</taxon>
        <taxon>Bacillales</taxon>
        <taxon>Paenibacillaceae</taxon>
        <taxon>Paenibacillus</taxon>
    </lineage>
</organism>
<evidence type="ECO:0000313" key="4">
    <source>
        <dbReference type="Proteomes" id="UP000564806"/>
    </source>
</evidence>
<sequence length="254" mass="28833">MNASRLKKQLWRRWRRWKKALWVGAACVAITILAWRGMQLPGEMSELLEEPSASVADSLERLRGTVENGEHSGEEPITAVFREGDGDEEGDYSPRRQQVLQTIQQSGLSRTVHLKVSYVSGEEIQNLPGQMNPVQLKELIAKHPSWEARISAAGDLWLEKRIADLSPAVKKEAYFGVDEHGNLTLFKGPPGQDEVLKTFFQMDMGSMKSSLPEDIWRQLQDGIRVQDIEEYNSVLSTFSDYARDNSEQVMQNKE</sequence>